<keyword evidence="6" id="KW-0282">Flagellum</keyword>
<keyword evidence="6" id="KW-0966">Cell projection</keyword>
<dbReference type="SUPFAM" id="SSF117143">
    <property type="entry name" value="Flagellar hook protein flgE"/>
    <property type="match status" value="1"/>
</dbReference>
<comment type="similarity">
    <text evidence="1 2">Belongs to the flagella basal body rod proteins family.</text>
</comment>
<dbReference type="PANTHER" id="PTHR30435">
    <property type="entry name" value="FLAGELLAR PROTEIN"/>
    <property type="match status" value="1"/>
</dbReference>
<evidence type="ECO:0000256" key="2">
    <source>
        <dbReference type="RuleBase" id="RU362116"/>
    </source>
</evidence>
<gene>
    <name evidence="6" type="ORF">AUC31_09150</name>
</gene>
<evidence type="ECO:0000256" key="1">
    <source>
        <dbReference type="ARBA" id="ARBA00009677"/>
    </source>
</evidence>
<dbReference type="Pfam" id="PF00460">
    <property type="entry name" value="Flg_bb_rod"/>
    <property type="match status" value="1"/>
</dbReference>
<evidence type="ECO:0000313" key="6">
    <source>
        <dbReference type="EMBL" id="ALS75378.1"/>
    </source>
</evidence>
<dbReference type="PANTHER" id="PTHR30435:SF19">
    <property type="entry name" value="FLAGELLAR BASAL-BODY ROD PROTEIN FLGG"/>
    <property type="match status" value="1"/>
</dbReference>
<comment type="subcellular location">
    <subcellularLocation>
        <location evidence="2">Bacterial flagellum basal body</location>
    </subcellularLocation>
</comment>
<evidence type="ECO:0000259" key="4">
    <source>
        <dbReference type="Pfam" id="PF06429"/>
    </source>
</evidence>
<dbReference type="InterPro" id="IPR010930">
    <property type="entry name" value="Flg_bb/hook_C_dom"/>
</dbReference>
<dbReference type="EMBL" id="CP013659">
    <property type="protein sequence ID" value="ALS75378.1"/>
    <property type="molecule type" value="Genomic_DNA"/>
</dbReference>
<feature type="domain" description="Flagellar basal-body/hook protein C-terminal" evidence="4">
    <location>
        <begin position="218"/>
        <end position="262"/>
    </location>
</feature>
<dbReference type="STRING" id="200991.AUC31_09150"/>
<keyword evidence="6" id="KW-0969">Cilium</keyword>
<feature type="domain" description="Flagellar basal body rod protein N-terminal" evidence="3">
    <location>
        <begin position="5"/>
        <end position="35"/>
    </location>
</feature>
<dbReference type="Proteomes" id="UP000067683">
    <property type="component" value="Chromosome"/>
</dbReference>
<sequence>MFRGLYTATSGMMSQNRNQQILTNNLSNSNTPGFKTDEAAIRSFPQQLIKAQNANQPAPIGRLSTGVYVQEAIPSFLQGPIRETGNATDFALVNDNLPLDAETGERGTLLFAVETEQGDIRYTRNGQFTVDAEGFLATSFGQRVLGDNLQPIQVGDGGFSVQTNGELTRSDGVDAGSIWIGAADEPEQLIKQGHNLLAWAGDDADAPALAEDAERFVKQGFVEQSNVDLTRTMTDMMTAYRGFESNQKVIQAYDRSMEKAVNEIGRV</sequence>
<name>A0A0U2J778_9BACL</name>
<evidence type="ECO:0000259" key="5">
    <source>
        <dbReference type="Pfam" id="PF22692"/>
    </source>
</evidence>
<evidence type="ECO:0000313" key="7">
    <source>
        <dbReference type="Proteomes" id="UP000067683"/>
    </source>
</evidence>
<reference evidence="6" key="1">
    <citation type="submission" date="2016-01" db="EMBL/GenBank/DDBJ databases">
        <title>Complete genome of Planococcus rifietoensis type strain M8.</title>
        <authorList>
            <person name="See-Too W.S."/>
        </authorList>
    </citation>
    <scope>NUCLEOTIDE SEQUENCE [LARGE SCALE GENOMIC DNA]</scope>
    <source>
        <strain evidence="6">M8</strain>
    </source>
</reference>
<dbReference type="Pfam" id="PF06429">
    <property type="entry name" value="Flg_bbr_C"/>
    <property type="match status" value="1"/>
</dbReference>
<feature type="domain" description="Flagellar hook protein FlgE/F/G-like D1" evidence="5">
    <location>
        <begin position="110"/>
        <end position="166"/>
    </location>
</feature>
<dbReference type="AlphaFoldDB" id="A0A0U2J778"/>
<dbReference type="OrthoDB" id="9800375at2"/>
<dbReference type="InterPro" id="IPR037925">
    <property type="entry name" value="FlgE/F/G-like"/>
</dbReference>
<accession>A0A0U2J778</accession>
<dbReference type="NCBIfam" id="TIGR03506">
    <property type="entry name" value="FlgEFG_subfam"/>
    <property type="match status" value="1"/>
</dbReference>
<dbReference type="InterPro" id="IPR019776">
    <property type="entry name" value="Flagellar_basal_body_rod_CS"/>
</dbReference>
<dbReference type="GO" id="GO:0071978">
    <property type="term" value="P:bacterial-type flagellum-dependent swarming motility"/>
    <property type="evidence" value="ECO:0007669"/>
    <property type="project" value="TreeGrafter"/>
</dbReference>
<organism evidence="6 7">
    <name type="scientific">Planococcus rifietoensis</name>
    <dbReference type="NCBI Taxonomy" id="200991"/>
    <lineage>
        <taxon>Bacteria</taxon>
        <taxon>Bacillati</taxon>
        <taxon>Bacillota</taxon>
        <taxon>Bacilli</taxon>
        <taxon>Bacillales</taxon>
        <taxon>Caryophanaceae</taxon>
        <taxon>Planococcus</taxon>
    </lineage>
</organism>
<dbReference type="InterPro" id="IPR053967">
    <property type="entry name" value="LlgE_F_G-like_D1"/>
</dbReference>
<keyword evidence="7" id="KW-1185">Reference proteome</keyword>
<dbReference type="PROSITE" id="PS00588">
    <property type="entry name" value="FLAGELLA_BB_ROD"/>
    <property type="match status" value="1"/>
</dbReference>
<dbReference type="InterPro" id="IPR020013">
    <property type="entry name" value="Flagellar_FlgE/F/G"/>
</dbReference>
<proteinExistence type="inferred from homology"/>
<dbReference type="Pfam" id="PF22692">
    <property type="entry name" value="LlgE_F_G_D1"/>
    <property type="match status" value="1"/>
</dbReference>
<dbReference type="InterPro" id="IPR001444">
    <property type="entry name" value="Flag_bb_rod_N"/>
</dbReference>
<keyword evidence="2" id="KW-0975">Bacterial flagellum</keyword>
<dbReference type="KEGG" id="prt:AUC31_09150"/>
<dbReference type="RefSeq" id="WP_058382085.1">
    <property type="nucleotide sequence ID" value="NZ_CP013659.2"/>
</dbReference>
<evidence type="ECO:0000259" key="3">
    <source>
        <dbReference type="Pfam" id="PF00460"/>
    </source>
</evidence>
<protein>
    <submittedName>
        <fullName evidence="6">Flagellar biosynthesis protein FlgG</fullName>
    </submittedName>
</protein>
<dbReference type="GO" id="GO:0009425">
    <property type="term" value="C:bacterial-type flagellum basal body"/>
    <property type="evidence" value="ECO:0007669"/>
    <property type="project" value="UniProtKB-SubCell"/>
</dbReference>